<accession>A0A078A754</accession>
<dbReference type="Proteomes" id="UP000039865">
    <property type="component" value="Unassembled WGS sequence"/>
</dbReference>
<evidence type="ECO:0000313" key="2">
    <source>
        <dbReference type="EMBL" id="CDW76621.1"/>
    </source>
</evidence>
<proteinExistence type="predicted"/>
<protein>
    <submittedName>
        <fullName evidence="2">Uncharacterized protein</fullName>
    </submittedName>
</protein>
<keyword evidence="3" id="KW-1185">Reference proteome</keyword>
<gene>
    <name evidence="2" type="primary">Contig11632.g12456</name>
    <name evidence="2" type="ORF">STYLEM_5582</name>
</gene>
<feature type="compositionally biased region" description="Basic and acidic residues" evidence="1">
    <location>
        <begin position="64"/>
        <end position="73"/>
    </location>
</feature>
<reference evidence="2 3" key="1">
    <citation type="submission" date="2014-06" db="EMBL/GenBank/DDBJ databases">
        <authorList>
            <person name="Swart Estienne"/>
        </authorList>
    </citation>
    <scope>NUCLEOTIDE SEQUENCE [LARGE SCALE GENOMIC DNA]</scope>
    <source>
        <strain evidence="2 3">130c</strain>
    </source>
</reference>
<name>A0A078A754_STYLE</name>
<organism evidence="2 3">
    <name type="scientific">Stylonychia lemnae</name>
    <name type="common">Ciliate</name>
    <dbReference type="NCBI Taxonomy" id="5949"/>
    <lineage>
        <taxon>Eukaryota</taxon>
        <taxon>Sar</taxon>
        <taxon>Alveolata</taxon>
        <taxon>Ciliophora</taxon>
        <taxon>Intramacronucleata</taxon>
        <taxon>Spirotrichea</taxon>
        <taxon>Stichotrichia</taxon>
        <taxon>Sporadotrichida</taxon>
        <taxon>Oxytrichidae</taxon>
        <taxon>Stylonychinae</taxon>
        <taxon>Stylonychia</taxon>
    </lineage>
</organism>
<dbReference type="EMBL" id="CCKQ01005397">
    <property type="protein sequence ID" value="CDW76621.1"/>
    <property type="molecule type" value="Genomic_DNA"/>
</dbReference>
<evidence type="ECO:0000256" key="1">
    <source>
        <dbReference type="SAM" id="MobiDB-lite"/>
    </source>
</evidence>
<evidence type="ECO:0000313" key="3">
    <source>
        <dbReference type="Proteomes" id="UP000039865"/>
    </source>
</evidence>
<dbReference type="AlphaFoldDB" id="A0A078A754"/>
<dbReference type="OrthoDB" id="313534at2759"/>
<feature type="region of interest" description="Disordered" evidence="1">
    <location>
        <begin position="52"/>
        <end position="85"/>
    </location>
</feature>
<sequence>MSIGEESSSSEDEFHKINKQLAGLFKAQVKLPLHLACKQNLKKVKCKIDATRNEPTKKQRQKTKNQETDDNHQSDSGSDYELPREQRHVIPQLKDNEYLRMFQGKNPMHDCDREKASSIISNLILPTKQQLQANPYLNKSKLEEPNFELSDDQLKDMSQLPDSINNLKLSKSNANKNIEFKSRNLIMGALNLKQIKNGASSSINRLKSQVPQETINDDLKGIYCDQKNMTAYPTLDKQQNKTYMTSKKDQSQSQLTEEIRQFSKHKLSRQFILKLREYEKFRKQNKLHEFNLNSLQLKDKLYRYKNQMDGFQGNEDNAKEENSFKKLKCSDKLLRFQQDIPVYLKDKARNKFCIQERDISPIFHQKEETPEMDVGKLFHIGEYLKESKSSYQKNYNFNGYDSLGAKKGFNHIKSQKTFSTKDSDSEYCMFNLPTINDKGEKSTKAQETSQNFKQSESTLRLNKILKKSKRLIDVDGKNNISQMLQSLEDLQDKQDQIAIDIEEDLFKTPNKLQSQKNRLNQTIIMQPTQGRDQSINDDDYRAQFKRKQEIWVINSMKSIESKYQQINYRAIQLDSLKKHNQIRPIQISKLKSNKI</sequence>
<dbReference type="InParanoid" id="A0A078A754"/>